<feature type="region of interest" description="Disordered" evidence="1">
    <location>
        <begin position="173"/>
        <end position="195"/>
    </location>
</feature>
<dbReference type="AlphaFoldDB" id="N1R0Y5"/>
<evidence type="ECO:0000256" key="1">
    <source>
        <dbReference type="SAM" id="MobiDB-lite"/>
    </source>
</evidence>
<sequence>MSSVVAETTELTSTFNLQDYISVFKDVQGLGECLDAMHHRFEDYISVFKDVQGLSERLDAMHRRFEVIMEMVLMARDVKRRQQWENNDTAGHLATGTYMKRITVERGLSGLVNNSDLLQKRQWPRRRCVCTQRPLVVKWSLEQCKESGYDIPVGAAVFMNVSRSATKQLEFRHEEVPGGGHERRDAVYRGPTELT</sequence>
<name>N1R0Y5_AEGTA</name>
<protein>
    <submittedName>
        <fullName evidence="2">Uncharacterized protein</fullName>
    </submittedName>
</protein>
<proteinExistence type="predicted"/>
<reference evidence="2" key="1">
    <citation type="submission" date="2015-06" db="UniProtKB">
        <authorList>
            <consortium name="EnsemblPlants"/>
        </authorList>
    </citation>
    <scope>IDENTIFICATION</scope>
</reference>
<organism evidence="2">
    <name type="scientific">Aegilops tauschii</name>
    <name type="common">Tausch's goatgrass</name>
    <name type="synonym">Aegilops squarrosa</name>
    <dbReference type="NCBI Taxonomy" id="37682"/>
    <lineage>
        <taxon>Eukaryota</taxon>
        <taxon>Viridiplantae</taxon>
        <taxon>Streptophyta</taxon>
        <taxon>Embryophyta</taxon>
        <taxon>Tracheophyta</taxon>
        <taxon>Spermatophyta</taxon>
        <taxon>Magnoliopsida</taxon>
        <taxon>Liliopsida</taxon>
        <taxon>Poales</taxon>
        <taxon>Poaceae</taxon>
        <taxon>BOP clade</taxon>
        <taxon>Pooideae</taxon>
        <taxon>Triticodae</taxon>
        <taxon>Triticeae</taxon>
        <taxon>Triticinae</taxon>
        <taxon>Aegilops</taxon>
    </lineage>
</organism>
<evidence type="ECO:0000313" key="2">
    <source>
        <dbReference type="EnsemblPlants" id="EMT15767"/>
    </source>
</evidence>
<accession>N1R0Y5</accession>
<feature type="compositionally biased region" description="Basic and acidic residues" evidence="1">
    <location>
        <begin position="173"/>
        <end position="187"/>
    </location>
</feature>
<dbReference type="EnsemblPlants" id="EMT15767">
    <property type="protein sequence ID" value="EMT15767"/>
    <property type="gene ID" value="F775_10993"/>
</dbReference>